<gene>
    <name evidence="7" type="ORF">IAG42_18625</name>
</gene>
<feature type="region of interest" description="Disordered" evidence="5">
    <location>
        <begin position="273"/>
        <end position="292"/>
    </location>
</feature>
<dbReference type="PANTHER" id="PTHR43078">
    <property type="entry name" value="UDP-GLUCURONIC ACID DECARBOXYLASE-RELATED"/>
    <property type="match status" value="1"/>
</dbReference>
<dbReference type="GO" id="GO:0048040">
    <property type="term" value="F:UDP-glucuronate decarboxylase activity"/>
    <property type="evidence" value="ECO:0007669"/>
    <property type="project" value="TreeGrafter"/>
</dbReference>
<name>A0A7H1B9K6_9ACTN</name>
<dbReference type="KEGG" id="sxn:IAG42_18625"/>
<dbReference type="SUPFAM" id="SSF51735">
    <property type="entry name" value="NAD(P)-binding Rossmann-fold domains"/>
    <property type="match status" value="1"/>
</dbReference>
<accession>A0A7H1B9K6</accession>
<keyword evidence="3" id="KW-0520">NAD</keyword>
<dbReference type="Gene3D" id="3.40.50.720">
    <property type="entry name" value="NAD(P)-binding Rossmann-like Domain"/>
    <property type="match status" value="1"/>
</dbReference>
<evidence type="ECO:0000256" key="3">
    <source>
        <dbReference type="ARBA" id="ARBA00023027"/>
    </source>
</evidence>
<dbReference type="InterPro" id="IPR001509">
    <property type="entry name" value="Epimerase_deHydtase"/>
</dbReference>
<dbReference type="InterPro" id="IPR036291">
    <property type="entry name" value="NAD(P)-bd_dom_sf"/>
</dbReference>
<keyword evidence="2" id="KW-0210">Decarboxylase</keyword>
<dbReference type="PANTHER" id="PTHR43078:SF6">
    <property type="entry name" value="UDP-GLUCURONIC ACID DECARBOXYLASE 1"/>
    <property type="match status" value="1"/>
</dbReference>
<dbReference type="Pfam" id="PF01370">
    <property type="entry name" value="Epimerase"/>
    <property type="match status" value="1"/>
</dbReference>
<evidence type="ECO:0000313" key="8">
    <source>
        <dbReference type="Proteomes" id="UP000516428"/>
    </source>
</evidence>
<dbReference type="InterPro" id="IPR044516">
    <property type="entry name" value="UXS-like"/>
</dbReference>
<dbReference type="EMBL" id="CP061281">
    <property type="protein sequence ID" value="QNS05411.1"/>
    <property type="molecule type" value="Genomic_DNA"/>
</dbReference>
<dbReference type="GO" id="GO:0042732">
    <property type="term" value="P:D-xylose metabolic process"/>
    <property type="evidence" value="ECO:0007669"/>
    <property type="project" value="InterPro"/>
</dbReference>
<comment type="cofactor">
    <cofactor evidence="1">
        <name>NAD(+)</name>
        <dbReference type="ChEBI" id="CHEBI:57540"/>
    </cofactor>
</comment>
<evidence type="ECO:0000259" key="6">
    <source>
        <dbReference type="Pfam" id="PF01370"/>
    </source>
</evidence>
<organism evidence="7 8">
    <name type="scientific">Streptomyces xanthii</name>
    <dbReference type="NCBI Taxonomy" id="2768069"/>
    <lineage>
        <taxon>Bacteria</taxon>
        <taxon>Bacillati</taxon>
        <taxon>Actinomycetota</taxon>
        <taxon>Actinomycetes</taxon>
        <taxon>Kitasatosporales</taxon>
        <taxon>Streptomycetaceae</taxon>
        <taxon>Streptomyces</taxon>
    </lineage>
</organism>
<dbReference type="RefSeq" id="WP_188338106.1">
    <property type="nucleotide sequence ID" value="NZ_CP061281.1"/>
</dbReference>
<sequence length="332" mass="34745">MDALTYLVTGGAGFIGSHLTDALLDRGHTVVVLDDLSTGDRANLDRAWPQRGLRFVRGCVLDDRLVDELTGRCDVVVHLAATVGARVAARPLDSFTANVRGTETVVAAALRHRRRLLLASTSEIYGKNGAGPLAETDDRILGQTTVARWSHSTAKAVDEILALGHHREHGLPVTVARLFNTAGPRQAPGCGAVVPTFAAQALAGRPLTVHGDGTQRRCLAHVDDVTDALLRLLDHPGAVGEVVNVGCGEPTAVADLAGLVVERAGSPSALRFVPHDTGAPGGEDPTRIPDTGKLRALTGWRPRRTLDDIVDAALADAAARRPAAPLAAAARG</sequence>
<protein>
    <submittedName>
        <fullName evidence="7">NAD-dependent epimerase/dehydratase family protein</fullName>
    </submittedName>
</protein>
<dbReference type="AlphaFoldDB" id="A0A7H1B9K6"/>
<proteinExistence type="predicted"/>
<evidence type="ECO:0000256" key="5">
    <source>
        <dbReference type="SAM" id="MobiDB-lite"/>
    </source>
</evidence>
<evidence type="ECO:0000256" key="2">
    <source>
        <dbReference type="ARBA" id="ARBA00022793"/>
    </source>
</evidence>
<feature type="domain" description="NAD-dependent epimerase/dehydratase" evidence="6">
    <location>
        <begin position="7"/>
        <end position="246"/>
    </location>
</feature>
<keyword evidence="8" id="KW-1185">Reference proteome</keyword>
<dbReference type="GO" id="GO:0005737">
    <property type="term" value="C:cytoplasm"/>
    <property type="evidence" value="ECO:0007669"/>
    <property type="project" value="TreeGrafter"/>
</dbReference>
<keyword evidence="4" id="KW-0456">Lyase</keyword>
<reference evidence="7 8" key="1">
    <citation type="submission" date="2020-09" db="EMBL/GenBank/DDBJ databases">
        <title>A novel species.</title>
        <authorList>
            <person name="Gao J."/>
        </authorList>
    </citation>
    <scope>NUCLEOTIDE SEQUENCE [LARGE SCALE GENOMIC DNA]</scope>
    <source>
        <strain evidence="7 8">CRXT-Y-14</strain>
    </source>
</reference>
<evidence type="ECO:0000256" key="4">
    <source>
        <dbReference type="ARBA" id="ARBA00023239"/>
    </source>
</evidence>
<evidence type="ECO:0000256" key="1">
    <source>
        <dbReference type="ARBA" id="ARBA00001911"/>
    </source>
</evidence>
<evidence type="ECO:0000313" key="7">
    <source>
        <dbReference type="EMBL" id="QNS05411.1"/>
    </source>
</evidence>
<dbReference type="GO" id="GO:0070403">
    <property type="term" value="F:NAD+ binding"/>
    <property type="evidence" value="ECO:0007669"/>
    <property type="project" value="InterPro"/>
</dbReference>
<dbReference type="Proteomes" id="UP000516428">
    <property type="component" value="Chromosome"/>
</dbReference>